<proteinExistence type="inferred from homology"/>
<dbReference type="CDD" id="cd07938">
    <property type="entry name" value="DRE_TIM_HMGL"/>
    <property type="match status" value="1"/>
</dbReference>
<evidence type="ECO:0000256" key="4">
    <source>
        <dbReference type="ARBA" id="ARBA00022723"/>
    </source>
</evidence>
<evidence type="ECO:0000313" key="9">
    <source>
        <dbReference type="EMBL" id="KAF2236558.1"/>
    </source>
</evidence>
<feature type="domain" description="Pyruvate carboxyltransferase" evidence="8">
    <location>
        <begin position="35"/>
        <end position="373"/>
    </location>
</feature>
<evidence type="ECO:0000256" key="2">
    <source>
        <dbReference type="ARBA" id="ARBA00009405"/>
    </source>
</evidence>
<dbReference type="GO" id="GO:0046951">
    <property type="term" value="P:ketone body biosynthetic process"/>
    <property type="evidence" value="ECO:0007669"/>
    <property type="project" value="TreeGrafter"/>
</dbReference>
<feature type="region of interest" description="Disordered" evidence="7">
    <location>
        <begin position="136"/>
        <end position="186"/>
    </location>
</feature>
<keyword evidence="5" id="KW-0456">Lyase</keyword>
<dbReference type="Gene3D" id="3.20.20.70">
    <property type="entry name" value="Aldolase class I"/>
    <property type="match status" value="1"/>
</dbReference>
<comment type="similarity">
    <text evidence="2">Belongs to the HMG-CoA lyase family.</text>
</comment>
<gene>
    <name evidence="9" type="ORF">EV356DRAFT_443038</name>
</gene>
<dbReference type="Proteomes" id="UP000800092">
    <property type="component" value="Unassembled WGS sequence"/>
</dbReference>
<evidence type="ECO:0000259" key="8">
    <source>
        <dbReference type="PROSITE" id="PS50991"/>
    </source>
</evidence>
<dbReference type="EMBL" id="ML991784">
    <property type="protein sequence ID" value="KAF2236558.1"/>
    <property type="molecule type" value="Genomic_DNA"/>
</dbReference>
<dbReference type="GO" id="GO:0006552">
    <property type="term" value="P:L-leucine catabolic process"/>
    <property type="evidence" value="ECO:0007669"/>
    <property type="project" value="TreeGrafter"/>
</dbReference>
<sequence>MSSWLPPRCFRKPVRPLRLFRTISTTSSRRQSDHVRIVEVGPRDGLQNEKQTIPLNTKIELCERLVGTGLKTVEAGSFVAPKWVPQMDNSNNILEHVLQTPPSASHDVSYQWLLPNQKGLDRFLATCEAFSQSFGAMASYPTPPPSPSPTNDQGPSLNTSTQDPNAMPSSTRGLPSTSPNSSTFSFPPNTSHEISLFCAATESFSHRNTNCSIAESLSRFRPLITTAKSHGLKARAYISVALGCPFEGPDAPSPTTVADIATSLLEMGADEISVADTTGMGTAPRTEALLKALSAAGVRTEDLALHFHDTYGMALVNALVSLNHGVRVFDAAVGGLGGCPFSPGATGNVATEEMVYFMESLGLRTGVDLGEVARIGEWISGELGRDYRVGSRVGKAKLSREKWLEEKGKG</sequence>
<comment type="catalytic activity">
    <reaction evidence="6">
        <text>(3S)-3-hydroxy-3-methylglutaryl-CoA = acetoacetate + acetyl-CoA</text>
        <dbReference type="Rhea" id="RHEA:24404"/>
        <dbReference type="ChEBI" id="CHEBI:13705"/>
        <dbReference type="ChEBI" id="CHEBI:43074"/>
        <dbReference type="ChEBI" id="CHEBI:57288"/>
        <dbReference type="EC" id="4.1.3.4"/>
    </reaction>
</comment>
<dbReference type="AlphaFoldDB" id="A0A6A6HFF3"/>
<dbReference type="SUPFAM" id="SSF51569">
    <property type="entry name" value="Aldolase"/>
    <property type="match status" value="1"/>
</dbReference>
<evidence type="ECO:0000256" key="6">
    <source>
        <dbReference type="ARBA" id="ARBA00049877"/>
    </source>
</evidence>
<evidence type="ECO:0000256" key="1">
    <source>
        <dbReference type="ARBA" id="ARBA00005143"/>
    </source>
</evidence>
<keyword evidence="4" id="KW-0479">Metal-binding</keyword>
<dbReference type="InterPro" id="IPR000891">
    <property type="entry name" value="PYR_CT"/>
</dbReference>
<organism evidence="9 10">
    <name type="scientific">Viridothelium virens</name>
    <name type="common">Speckled blister lichen</name>
    <name type="synonym">Trypethelium virens</name>
    <dbReference type="NCBI Taxonomy" id="1048519"/>
    <lineage>
        <taxon>Eukaryota</taxon>
        <taxon>Fungi</taxon>
        <taxon>Dikarya</taxon>
        <taxon>Ascomycota</taxon>
        <taxon>Pezizomycotina</taxon>
        <taxon>Dothideomycetes</taxon>
        <taxon>Dothideomycetes incertae sedis</taxon>
        <taxon>Trypetheliales</taxon>
        <taxon>Trypetheliaceae</taxon>
        <taxon>Viridothelium</taxon>
    </lineage>
</organism>
<dbReference type="InterPro" id="IPR013785">
    <property type="entry name" value="Aldolase_TIM"/>
</dbReference>
<dbReference type="Pfam" id="PF00682">
    <property type="entry name" value="HMGL-like"/>
    <property type="match status" value="1"/>
</dbReference>
<dbReference type="PROSITE" id="PS50991">
    <property type="entry name" value="PYR_CT"/>
    <property type="match status" value="1"/>
</dbReference>
<keyword evidence="10" id="KW-1185">Reference proteome</keyword>
<protein>
    <recommendedName>
        <fullName evidence="3">hydroxymethylglutaryl-CoA lyase</fullName>
        <ecNumber evidence="3">4.1.3.4</ecNumber>
    </recommendedName>
</protein>
<evidence type="ECO:0000256" key="3">
    <source>
        <dbReference type="ARBA" id="ARBA00012910"/>
    </source>
</evidence>
<dbReference type="UniPathway" id="UPA00896">
    <property type="reaction ID" value="UER00863"/>
</dbReference>
<feature type="compositionally biased region" description="Polar residues" evidence="7">
    <location>
        <begin position="151"/>
        <end position="174"/>
    </location>
</feature>
<evidence type="ECO:0000313" key="10">
    <source>
        <dbReference type="Proteomes" id="UP000800092"/>
    </source>
</evidence>
<dbReference type="GO" id="GO:0046872">
    <property type="term" value="F:metal ion binding"/>
    <property type="evidence" value="ECO:0007669"/>
    <property type="project" value="UniProtKB-KW"/>
</dbReference>
<accession>A0A6A6HFF3</accession>
<dbReference type="EC" id="4.1.3.4" evidence="3"/>
<evidence type="ECO:0000256" key="5">
    <source>
        <dbReference type="ARBA" id="ARBA00023239"/>
    </source>
</evidence>
<comment type="pathway">
    <text evidence="1">Metabolic intermediate metabolism; (S)-3-hydroxy-3-methylglutaryl-CoA degradation; acetoacetate from (S)-3-hydroxy-3-methylglutaryl-CoA: step 1/1.</text>
</comment>
<dbReference type="PANTHER" id="PTHR42738:SF7">
    <property type="entry name" value="HYDROXYMETHYLGLUTARYL-COA LYASE"/>
    <property type="match status" value="1"/>
</dbReference>
<dbReference type="OrthoDB" id="1905920at2759"/>
<evidence type="ECO:0000256" key="7">
    <source>
        <dbReference type="SAM" id="MobiDB-lite"/>
    </source>
</evidence>
<reference evidence="9" key="1">
    <citation type="journal article" date="2020" name="Stud. Mycol.">
        <title>101 Dothideomycetes genomes: a test case for predicting lifestyles and emergence of pathogens.</title>
        <authorList>
            <person name="Haridas S."/>
            <person name="Albert R."/>
            <person name="Binder M."/>
            <person name="Bloem J."/>
            <person name="Labutti K."/>
            <person name="Salamov A."/>
            <person name="Andreopoulos B."/>
            <person name="Baker S."/>
            <person name="Barry K."/>
            <person name="Bills G."/>
            <person name="Bluhm B."/>
            <person name="Cannon C."/>
            <person name="Castanera R."/>
            <person name="Culley D."/>
            <person name="Daum C."/>
            <person name="Ezra D."/>
            <person name="Gonzalez J."/>
            <person name="Henrissat B."/>
            <person name="Kuo A."/>
            <person name="Liang C."/>
            <person name="Lipzen A."/>
            <person name="Lutzoni F."/>
            <person name="Magnuson J."/>
            <person name="Mondo S."/>
            <person name="Nolan M."/>
            <person name="Ohm R."/>
            <person name="Pangilinan J."/>
            <person name="Park H.-J."/>
            <person name="Ramirez L."/>
            <person name="Alfaro M."/>
            <person name="Sun H."/>
            <person name="Tritt A."/>
            <person name="Yoshinaga Y."/>
            <person name="Zwiers L.-H."/>
            <person name="Turgeon B."/>
            <person name="Goodwin S."/>
            <person name="Spatafora J."/>
            <person name="Crous P."/>
            <person name="Grigoriev I."/>
        </authorList>
    </citation>
    <scope>NUCLEOTIDE SEQUENCE</scope>
    <source>
        <strain evidence="9">Tuck. ex Michener</strain>
    </source>
</reference>
<dbReference type="PANTHER" id="PTHR42738">
    <property type="entry name" value="HYDROXYMETHYLGLUTARYL-COA LYASE"/>
    <property type="match status" value="1"/>
</dbReference>
<dbReference type="InterPro" id="IPR043594">
    <property type="entry name" value="HMGL"/>
</dbReference>
<dbReference type="GO" id="GO:0004419">
    <property type="term" value="F:hydroxymethylglutaryl-CoA lyase activity"/>
    <property type="evidence" value="ECO:0007669"/>
    <property type="project" value="UniProtKB-EC"/>
</dbReference>
<name>A0A6A6HFF3_VIRVR</name>
<feature type="compositionally biased region" description="Low complexity" evidence="7">
    <location>
        <begin position="175"/>
        <end position="186"/>
    </location>
</feature>